<dbReference type="InterPro" id="IPR027417">
    <property type="entry name" value="P-loop_NTPase"/>
</dbReference>
<evidence type="ECO:0000313" key="2">
    <source>
        <dbReference type="Proteomes" id="UP000675664"/>
    </source>
</evidence>
<protein>
    <submittedName>
        <fullName evidence="1">Cob(I)yrinic acid a,c-diamide adenosyltransferase</fullName>
    </submittedName>
</protein>
<dbReference type="Pfam" id="PF02572">
    <property type="entry name" value="CobA_CobO_BtuR"/>
    <property type="match status" value="1"/>
</dbReference>
<dbReference type="Gene3D" id="3.40.50.300">
    <property type="entry name" value="P-loop containing nucleotide triphosphate hydrolases"/>
    <property type="match status" value="1"/>
</dbReference>
<dbReference type="GO" id="GO:0005524">
    <property type="term" value="F:ATP binding"/>
    <property type="evidence" value="ECO:0007669"/>
    <property type="project" value="InterPro"/>
</dbReference>
<organism evidence="1 2">
    <name type="scientific">Sinanaerobacter chloroacetimidivorans</name>
    <dbReference type="NCBI Taxonomy" id="2818044"/>
    <lineage>
        <taxon>Bacteria</taxon>
        <taxon>Bacillati</taxon>
        <taxon>Bacillota</taxon>
        <taxon>Clostridia</taxon>
        <taxon>Peptostreptococcales</taxon>
        <taxon>Anaerovoracaceae</taxon>
        <taxon>Sinanaerobacter</taxon>
    </lineage>
</organism>
<dbReference type="RefSeq" id="WP_227018944.1">
    <property type="nucleotide sequence ID" value="NZ_JAGSND010000008.1"/>
</dbReference>
<dbReference type="PANTHER" id="PTHR46638">
    <property type="entry name" value="CORRINOID ADENOSYLTRANSFERASE"/>
    <property type="match status" value="1"/>
</dbReference>
<dbReference type="SUPFAM" id="SSF52540">
    <property type="entry name" value="P-loop containing nucleoside triphosphate hydrolases"/>
    <property type="match status" value="1"/>
</dbReference>
<proteinExistence type="predicted"/>
<gene>
    <name evidence="1" type="ORF">KCX82_13105</name>
</gene>
<reference evidence="1" key="2">
    <citation type="submission" date="2021-04" db="EMBL/GenBank/DDBJ databases">
        <authorList>
            <person name="Liu J."/>
        </authorList>
    </citation>
    <scope>NUCLEOTIDE SEQUENCE</scope>
    <source>
        <strain evidence="1">BAD-6</strain>
    </source>
</reference>
<evidence type="ECO:0000313" key="1">
    <source>
        <dbReference type="EMBL" id="MBR0598822.1"/>
    </source>
</evidence>
<dbReference type="Proteomes" id="UP000675664">
    <property type="component" value="Unassembled WGS sequence"/>
</dbReference>
<reference evidence="1" key="1">
    <citation type="submission" date="2021-04" db="EMBL/GenBank/DDBJ databases">
        <title>Sinoanaerobacter chloroacetimidivorans sp. nov., an obligate anaerobic bacterium isolated from anaerobic sludge.</title>
        <authorList>
            <person name="Bao Y."/>
        </authorList>
    </citation>
    <scope>NUCLEOTIDE SEQUENCE</scope>
    <source>
        <strain evidence="1">BAD-6</strain>
    </source>
</reference>
<dbReference type="PANTHER" id="PTHR46638:SF1">
    <property type="entry name" value="CORRINOID ADENOSYLTRANSFERASE"/>
    <property type="match status" value="1"/>
</dbReference>
<dbReference type="NCBIfam" id="NF004637">
    <property type="entry name" value="PRK05986.1"/>
    <property type="match status" value="1"/>
</dbReference>
<dbReference type="CDD" id="cd00561">
    <property type="entry name" value="CobA_ACA"/>
    <property type="match status" value="1"/>
</dbReference>
<dbReference type="AlphaFoldDB" id="A0A8J8B2K2"/>
<dbReference type="GO" id="GO:0009236">
    <property type="term" value="P:cobalamin biosynthetic process"/>
    <property type="evidence" value="ECO:0007669"/>
    <property type="project" value="InterPro"/>
</dbReference>
<keyword evidence="2" id="KW-1185">Reference proteome</keyword>
<name>A0A8J8B2K2_9FIRM</name>
<dbReference type="GO" id="GO:0008817">
    <property type="term" value="F:corrinoid adenosyltransferase activity"/>
    <property type="evidence" value="ECO:0007669"/>
    <property type="project" value="InterPro"/>
</dbReference>
<sequence>MLEKGYIQVYTGNGKGKTTAALGISLRTICAGNKVFFGQFMKGQCYSELKACELLPGMAMEQFGSVCFINGKPTEKDYADARKGLDRMKEVLSSGDYDIVVFDEINTSLFFHLVTVEEVLAVLDLKPEKTEVILTGRYAPDEIIQRADLVTEMKEIKHYYNSGVDSRVGIEN</sequence>
<accession>A0A8J8B2K2</accession>
<dbReference type="EMBL" id="JAGSND010000008">
    <property type="protein sequence ID" value="MBR0598822.1"/>
    <property type="molecule type" value="Genomic_DNA"/>
</dbReference>
<comment type="caution">
    <text evidence="1">The sequence shown here is derived from an EMBL/GenBank/DDBJ whole genome shotgun (WGS) entry which is preliminary data.</text>
</comment>
<dbReference type="InterPro" id="IPR003724">
    <property type="entry name" value="CblAdoTrfase_CobA"/>
</dbReference>
<dbReference type="PIRSF" id="PIRSF015617">
    <property type="entry name" value="Adensltrnsf_CobA"/>
    <property type="match status" value="1"/>
</dbReference>